<evidence type="ECO:0000313" key="6">
    <source>
        <dbReference type="EMBL" id="MBE1162891.1"/>
    </source>
</evidence>
<evidence type="ECO:0000256" key="3">
    <source>
        <dbReference type="ARBA" id="ARBA00022777"/>
    </source>
</evidence>
<dbReference type="InterPro" id="IPR052028">
    <property type="entry name" value="HipA_Ser/Thr_kinase"/>
</dbReference>
<dbReference type="Proteomes" id="UP000651010">
    <property type="component" value="Unassembled WGS sequence"/>
</dbReference>
<dbReference type="PANTHER" id="PTHR37419:SF8">
    <property type="entry name" value="TOXIN YJJJ"/>
    <property type="match status" value="1"/>
</dbReference>
<protein>
    <submittedName>
        <fullName evidence="6">Type II toxin-antitoxin system HipA family toxin</fullName>
    </submittedName>
</protein>
<dbReference type="InterPro" id="IPR012893">
    <property type="entry name" value="HipA-like_C"/>
</dbReference>
<comment type="similarity">
    <text evidence="1">Belongs to the HipA Ser/Thr kinase family.</text>
</comment>
<dbReference type="InterPro" id="IPR017508">
    <property type="entry name" value="HipA_N1"/>
</dbReference>
<reference evidence="6 7" key="1">
    <citation type="submission" date="2020-09" db="EMBL/GenBank/DDBJ databases">
        <title>Dyella sp. 7MK23 isolated from forest soil.</title>
        <authorList>
            <person name="Fu J."/>
        </authorList>
    </citation>
    <scope>NUCLEOTIDE SEQUENCE [LARGE SCALE GENOMIC DNA]</scope>
    <source>
        <strain evidence="6 7">7MK23</strain>
    </source>
</reference>
<evidence type="ECO:0000256" key="1">
    <source>
        <dbReference type="ARBA" id="ARBA00010164"/>
    </source>
</evidence>
<keyword evidence="3" id="KW-0418">Kinase</keyword>
<evidence type="ECO:0000259" key="5">
    <source>
        <dbReference type="Pfam" id="PF13657"/>
    </source>
</evidence>
<evidence type="ECO:0000259" key="4">
    <source>
        <dbReference type="Pfam" id="PF07804"/>
    </source>
</evidence>
<keyword evidence="7" id="KW-1185">Reference proteome</keyword>
<accession>A0ABR9GFU1</accession>
<organism evidence="6 7">
    <name type="scientific">Dyella acidiphila</name>
    <dbReference type="NCBI Taxonomy" id="2775866"/>
    <lineage>
        <taxon>Bacteria</taxon>
        <taxon>Pseudomonadati</taxon>
        <taxon>Pseudomonadota</taxon>
        <taxon>Gammaproteobacteria</taxon>
        <taxon>Lysobacterales</taxon>
        <taxon>Rhodanobacteraceae</taxon>
        <taxon>Dyella</taxon>
    </lineage>
</organism>
<evidence type="ECO:0000313" key="7">
    <source>
        <dbReference type="Proteomes" id="UP000651010"/>
    </source>
</evidence>
<sequence length="428" mass="47599">MPIDRAWLDKPLHELDVWTEHLGAPVKIGRLSYEVDAKESLFAWSAEAKRLNLNLSPIRLSMRGVWSSRDEQQLPADYRGLPGMLNDSLPDGWGLYLMDKALARQNIPANRISPATRLAFLGDRAWGSLSFSPALGDDIQDAIPMGELGLDMEATIEGHLDEVSAVLLQAGSSPQGARPKVMVDCDESFRWARVSGGPLAPGSRSWLIKWAARDEPEDAPIVEQVYMESAREAGLTVMPSQLKAINKATVFVTERFDRTPNGRVFCHSLAGLLHLSHRDLNVRLDYGHIAEVMIELNVPAAELREGYMRAAFNAAMSVRDDHTKNVAFCLDAKGTWHLSPAYDLTYMDGPGGYHTLTFAEHKGRDPKREDLLRLATFYKVNKNDARDILDQMLDIASRVNEKCCAAGVSIDTRKPREQRLNAIANGLK</sequence>
<name>A0ABR9GFU1_9GAMM</name>
<feature type="domain" description="HipA N-terminal subdomain 1" evidence="5">
    <location>
        <begin position="26"/>
        <end position="131"/>
    </location>
</feature>
<dbReference type="EMBL" id="JACZZA010000018">
    <property type="protein sequence ID" value="MBE1162891.1"/>
    <property type="molecule type" value="Genomic_DNA"/>
</dbReference>
<comment type="caution">
    <text evidence="6">The sequence shown here is derived from an EMBL/GenBank/DDBJ whole genome shotgun (WGS) entry which is preliminary data.</text>
</comment>
<dbReference type="PANTHER" id="PTHR37419">
    <property type="entry name" value="SERINE/THREONINE-PROTEIN KINASE TOXIN HIPA"/>
    <property type="match status" value="1"/>
</dbReference>
<proteinExistence type="inferred from homology"/>
<gene>
    <name evidence="6" type="ORF">IGX34_21110</name>
</gene>
<dbReference type="RefSeq" id="WP_192557735.1">
    <property type="nucleotide sequence ID" value="NZ_JACZZA010000018.1"/>
</dbReference>
<evidence type="ECO:0000256" key="2">
    <source>
        <dbReference type="ARBA" id="ARBA00022679"/>
    </source>
</evidence>
<keyword evidence="2" id="KW-0808">Transferase</keyword>
<dbReference type="Pfam" id="PF07804">
    <property type="entry name" value="HipA_C"/>
    <property type="match status" value="1"/>
</dbReference>
<feature type="domain" description="HipA-like C-terminal" evidence="4">
    <location>
        <begin position="173"/>
        <end position="394"/>
    </location>
</feature>
<dbReference type="Pfam" id="PF13657">
    <property type="entry name" value="Couple_hipA"/>
    <property type="match status" value="1"/>
</dbReference>